<accession>A0A2H9M323</accession>
<dbReference type="Proteomes" id="UP000230713">
    <property type="component" value="Unassembled WGS sequence"/>
</dbReference>
<accession>A0A2H9N2S9</accession>
<evidence type="ECO:0000313" key="4">
    <source>
        <dbReference type="EMBL" id="PIY99985.1"/>
    </source>
</evidence>
<dbReference type="EMBL" id="PFUW01000003">
    <property type="protein sequence ID" value="PJB04489.1"/>
    <property type="molecule type" value="Genomic_DNA"/>
</dbReference>
<evidence type="ECO:0000313" key="1">
    <source>
        <dbReference type="EMBL" id="PIV13951.1"/>
    </source>
</evidence>
<comment type="caution">
    <text evidence="1">The sequence shown here is derived from an EMBL/GenBank/DDBJ whole genome shotgun (WGS) entry which is preliminary data.</text>
</comment>
<dbReference type="EMBL" id="PETW01000024">
    <property type="protein sequence ID" value="PIV46442.1"/>
    <property type="molecule type" value="Genomic_DNA"/>
</dbReference>
<protein>
    <submittedName>
        <fullName evidence="1">Uncharacterized protein</fullName>
    </submittedName>
</protein>
<evidence type="ECO:0000313" key="8">
    <source>
        <dbReference type="Proteomes" id="UP000230713"/>
    </source>
</evidence>
<proteinExistence type="predicted"/>
<name>A0A2H9M323_HUBC1</name>
<dbReference type="EMBL" id="PEUT01000001">
    <property type="protein sequence ID" value="PIV13951.1"/>
    <property type="molecule type" value="Genomic_DNA"/>
</dbReference>
<organism evidence="1 8">
    <name type="scientific">Huberarchaeum crystalense</name>
    <dbReference type="NCBI Taxonomy" id="2014257"/>
    <lineage>
        <taxon>Archaea</taxon>
        <taxon>Candidatus Huberarchaeota</taxon>
        <taxon>Candidatus Huberarchaeia</taxon>
        <taxon>Candidatus Huberarchaeales</taxon>
        <taxon>Candidatus Huberarchaeaceae</taxon>
        <taxon>Candidatus Huberarchaeum</taxon>
    </lineage>
</organism>
<accession>A0A2H9PAC2</accession>
<evidence type="ECO:0000313" key="6">
    <source>
        <dbReference type="Proteomes" id="UP000228874"/>
    </source>
</evidence>
<dbReference type="EMBL" id="PFIH01000021">
    <property type="protein sequence ID" value="PIX28196.1"/>
    <property type="molecule type" value="Genomic_DNA"/>
</dbReference>
<gene>
    <name evidence="5" type="ORF">CO124_00055</name>
    <name evidence="2" type="ORF">COS22_01210</name>
    <name evidence="1" type="ORF">COS45_00165</name>
    <name evidence="4" type="ORF">COY63_00450</name>
    <name evidence="3" type="ORF">COZ66_00865</name>
</gene>
<evidence type="ECO:0000313" key="5">
    <source>
        <dbReference type="EMBL" id="PJB04489.1"/>
    </source>
</evidence>
<accession>A0A2H9QTI7</accession>
<dbReference type="Proteomes" id="UP000230477">
    <property type="component" value="Unassembled WGS sequence"/>
</dbReference>
<evidence type="ECO:0000313" key="7">
    <source>
        <dbReference type="Proteomes" id="UP000228888"/>
    </source>
</evidence>
<reference evidence="6 7" key="1">
    <citation type="submission" date="2017-09" db="EMBL/GenBank/DDBJ databases">
        <title>Depth-based differentiation of microbial function through sediment-hosted aquifers and enrichment of novel symbionts in the deep terrestrial subsurface.</title>
        <authorList>
            <person name="Probst A.J."/>
            <person name="Ladd B."/>
            <person name="Jarett J.K."/>
            <person name="Geller-Mcgrath D.E."/>
            <person name="Sieber C.M.K."/>
            <person name="Emerson J.B."/>
            <person name="Anantharaman K."/>
            <person name="Thomas B.C."/>
            <person name="Malmstrom R."/>
            <person name="Stieglmeier M."/>
            <person name="Klingl A."/>
            <person name="Woyke T."/>
            <person name="Ryan C.M."/>
            <person name="Banfield J.F."/>
        </authorList>
    </citation>
    <scope>NUCLEOTIDE SEQUENCE [LARGE SCALE GENOMIC DNA]</scope>
</reference>
<dbReference type="EMBL" id="PFMG01000015">
    <property type="protein sequence ID" value="PIY99985.1"/>
    <property type="molecule type" value="Genomic_DNA"/>
</dbReference>
<dbReference type="Proteomes" id="UP000231449">
    <property type="component" value="Unassembled WGS sequence"/>
</dbReference>
<reference evidence="1" key="2">
    <citation type="submission" date="2017-09" db="EMBL/GenBank/DDBJ databases">
        <title>Depth-based differentiation of microbial function through sediment-hosted aquifers and enrichment of novel symbionts in the deep terrestrial subsurface.</title>
        <authorList>
            <person name="Probst A.J."/>
            <person name="Ladd B."/>
            <person name="Jarett J.K."/>
            <person name="Geller-Mcgrath D.E."/>
            <person name="Sieber C.M."/>
            <person name="Emerson J.B."/>
            <person name="Anantharaman K."/>
            <person name="Thomas B.C."/>
            <person name="Malmstrom R."/>
            <person name="Stieglmeier M."/>
            <person name="Klingl A."/>
            <person name="Woyke T."/>
            <person name="Ryan C.M."/>
            <person name="Banfield J.F."/>
        </authorList>
    </citation>
    <scope>NUCLEOTIDE SEQUENCE [LARGE SCALE GENOMIC DNA]</scope>
    <source>
        <strain evidence="2">CG02_land_8_20_14_3_00_31_209</strain>
        <strain evidence="1">CG03_land_8_20_14_0_80_31_114</strain>
        <strain evidence="4">CG_4_10_14_0_8_um_filter_31_133</strain>
        <strain evidence="3">CG_4_8_14_3_um_filter</strain>
        <strain evidence="5">CG_4_9_14_3_um_filter_31_125</strain>
    </source>
</reference>
<sequence>MIKNDFRLAFDIRILARNFDIRRQEKIKLSKNYFWVEFKNKLKQKISKNPFWVKFKNKLN</sequence>
<evidence type="ECO:0000313" key="3">
    <source>
        <dbReference type="EMBL" id="PIX28196.1"/>
    </source>
</evidence>
<dbReference type="AlphaFoldDB" id="A0A2H9M323"/>
<dbReference type="Proteomes" id="UP000228888">
    <property type="component" value="Unassembled WGS sequence"/>
</dbReference>
<evidence type="ECO:0000313" key="2">
    <source>
        <dbReference type="EMBL" id="PIV46442.1"/>
    </source>
</evidence>
<dbReference type="Proteomes" id="UP000228874">
    <property type="component" value="Unassembled WGS sequence"/>
</dbReference>
<accession>A0A2H9M7F2</accession>